<feature type="compositionally biased region" description="Polar residues" evidence="1">
    <location>
        <begin position="62"/>
        <end position="71"/>
    </location>
</feature>
<reference evidence="2 3" key="1">
    <citation type="journal article" date="2018" name="G3 (Bethesda)">
        <title>Phylogenetic and Phylogenomic Definition of Rhizopus Species.</title>
        <authorList>
            <person name="Gryganskyi A.P."/>
            <person name="Golan J."/>
            <person name="Dolatabadi S."/>
            <person name="Mondo S."/>
            <person name="Robb S."/>
            <person name="Idnurm A."/>
            <person name="Muszewska A."/>
            <person name="Steczkiewicz K."/>
            <person name="Masonjones S."/>
            <person name="Liao H.L."/>
            <person name="Gajdeczka M.T."/>
            <person name="Anike F."/>
            <person name="Vuek A."/>
            <person name="Anishchenko I.M."/>
            <person name="Voigt K."/>
            <person name="de Hoog G.S."/>
            <person name="Smith M.E."/>
            <person name="Heitman J."/>
            <person name="Vilgalys R."/>
            <person name="Stajich J.E."/>
        </authorList>
    </citation>
    <scope>NUCLEOTIDE SEQUENCE [LARGE SCALE GENOMIC DNA]</scope>
    <source>
        <strain evidence="2 3">CBS 357.93</strain>
    </source>
</reference>
<feature type="compositionally biased region" description="Polar residues" evidence="1">
    <location>
        <begin position="42"/>
        <end position="55"/>
    </location>
</feature>
<evidence type="ECO:0000313" key="3">
    <source>
        <dbReference type="Proteomes" id="UP000252139"/>
    </source>
</evidence>
<organism evidence="2 3">
    <name type="scientific">Rhizopus azygosporus</name>
    <name type="common">Rhizopus microsporus var. azygosporus</name>
    <dbReference type="NCBI Taxonomy" id="86630"/>
    <lineage>
        <taxon>Eukaryota</taxon>
        <taxon>Fungi</taxon>
        <taxon>Fungi incertae sedis</taxon>
        <taxon>Mucoromycota</taxon>
        <taxon>Mucoromycotina</taxon>
        <taxon>Mucoromycetes</taxon>
        <taxon>Mucorales</taxon>
        <taxon>Mucorineae</taxon>
        <taxon>Rhizopodaceae</taxon>
        <taxon>Rhizopus</taxon>
    </lineage>
</organism>
<evidence type="ECO:0000256" key="1">
    <source>
        <dbReference type="SAM" id="MobiDB-lite"/>
    </source>
</evidence>
<proteinExistence type="predicted"/>
<accession>A0A367JMS8</accession>
<dbReference type="Proteomes" id="UP000252139">
    <property type="component" value="Unassembled WGS sequence"/>
</dbReference>
<comment type="caution">
    <text evidence="2">The sequence shown here is derived from an EMBL/GenBank/DDBJ whole genome shotgun (WGS) entry which is preliminary data.</text>
</comment>
<gene>
    <name evidence="2" type="ORF">CU097_012936</name>
</gene>
<feature type="non-terminal residue" evidence="2">
    <location>
        <position position="1"/>
    </location>
</feature>
<dbReference type="AlphaFoldDB" id="A0A367JMS8"/>
<dbReference type="EMBL" id="PJQL01001000">
    <property type="protein sequence ID" value="RCH91242.1"/>
    <property type="molecule type" value="Genomic_DNA"/>
</dbReference>
<sequence>SSPQVQNVASDNVNFESLVQGSSTLAANKVAEDDFFGKMTAGSNSQTTASTSTWSMPVPALTPSQVMQSNGWRPIKPIPQQSTTSNPLLPMNQIPMNNSSKPNYSAFKELQSSNTALSIPTLQPSSMSVLQPTIASSNSPSMNTTQRKIDIHAFDPLG</sequence>
<dbReference type="STRING" id="86630.A0A367JMS8"/>
<keyword evidence="3" id="KW-1185">Reference proteome</keyword>
<evidence type="ECO:0000313" key="2">
    <source>
        <dbReference type="EMBL" id="RCH91242.1"/>
    </source>
</evidence>
<feature type="compositionally biased region" description="Polar residues" evidence="1">
    <location>
        <begin position="94"/>
        <end position="103"/>
    </location>
</feature>
<protein>
    <submittedName>
        <fullName evidence="2">Uncharacterized protein</fullName>
    </submittedName>
</protein>
<dbReference type="OrthoDB" id="10370391at2759"/>
<feature type="region of interest" description="Disordered" evidence="1">
    <location>
        <begin position="42"/>
        <end position="104"/>
    </location>
</feature>
<name>A0A367JMS8_RHIAZ</name>